<proteinExistence type="predicted"/>
<gene>
    <name evidence="3" type="ORF">ENI96_08275</name>
</gene>
<dbReference type="PANTHER" id="PTHR35335">
    <property type="entry name" value="UPF0716 PROTEIN FXSA"/>
    <property type="match status" value="1"/>
</dbReference>
<evidence type="ECO:0000256" key="2">
    <source>
        <dbReference type="SAM" id="Phobius"/>
    </source>
</evidence>
<reference evidence="3" key="1">
    <citation type="journal article" date="2020" name="mSystems">
        <title>Genome- and Community-Level Interaction Insights into Carbon Utilization and Element Cycling Functions of Hydrothermarchaeota in Hydrothermal Sediment.</title>
        <authorList>
            <person name="Zhou Z."/>
            <person name="Liu Y."/>
            <person name="Xu W."/>
            <person name="Pan J."/>
            <person name="Luo Z.H."/>
            <person name="Li M."/>
        </authorList>
    </citation>
    <scope>NUCLEOTIDE SEQUENCE [LARGE SCALE GENOMIC DNA]</scope>
    <source>
        <strain evidence="3">HyVt-443</strain>
    </source>
</reference>
<feature type="transmembrane region" description="Helical" evidence="2">
    <location>
        <begin position="78"/>
        <end position="103"/>
    </location>
</feature>
<keyword evidence="2" id="KW-0472">Membrane</keyword>
<feature type="transmembrane region" description="Helical" evidence="2">
    <location>
        <begin position="29"/>
        <end position="49"/>
    </location>
</feature>
<feature type="compositionally biased region" description="Basic and acidic residues" evidence="1">
    <location>
        <begin position="141"/>
        <end position="152"/>
    </location>
</feature>
<feature type="region of interest" description="Disordered" evidence="1">
    <location>
        <begin position="122"/>
        <end position="152"/>
    </location>
</feature>
<dbReference type="EMBL" id="DRKP01000095">
    <property type="protein sequence ID" value="HEB96413.1"/>
    <property type="molecule type" value="Genomic_DNA"/>
</dbReference>
<dbReference type="PANTHER" id="PTHR35335:SF1">
    <property type="entry name" value="UPF0716 PROTEIN FXSA"/>
    <property type="match status" value="1"/>
</dbReference>
<dbReference type="Proteomes" id="UP000886251">
    <property type="component" value="Unassembled WGS sequence"/>
</dbReference>
<dbReference type="AlphaFoldDB" id="A0A831RKJ7"/>
<evidence type="ECO:0000256" key="1">
    <source>
        <dbReference type="SAM" id="MobiDB-lite"/>
    </source>
</evidence>
<keyword evidence="2" id="KW-0812">Transmembrane</keyword>
<dbReference type="InterPro" id="IPR007313">
    <property type="entry name" value="FxsA"/>
</dbReference>
<dbReference type="GO" id="GO:0016020">
    <property type="term" value="C:membrane"/>
    <property type="evidence" value="ECO:0007669"/>
    <property type="project" value="InterPro"/>
</dbReference>
<dbReference type="NCBIfam" id="NF008528">
    <property type="entry name" value="PRK11463.1-2"/>
    <property type="match status" value="1"/>
</dbReference>
<accession>A0A831RKJ7</accession>
<protein>
    <submittedName>
        <fullName evidence="3">FxsA family protein</fullName>
    </submittedName>
</protein>
<organism evidence="3">
    <name type="scientific">Sedimenticola thiotaurini</name>
    <dbReference type="NCBI Taxonomy" id="1543721"/>
    <lineage>
        <taxon>Bacteria</taxon>
        <taxon>Pseudomonadati</taxon>
        <taxon>Pseudomonadota</taxon>
        <taxon>Gammaproteobacteria</taxon>
        <taxon>Chromatiales</taxon>
        <taxon>Sedimenticolaceae</taxon>
        <taxon>Sedimenticola</taxon>
    </lineage>
</organism>
<keyword evidence="2" id="KW-1133">Transmembrane helix</keyword>
<comment type="caution">
    <text evidence="3">The sequence shown here is derived from an EMBL/GenBank/DDBJ whole genome shotgun (WGS) entry which is preliminary data.</text>
</comment>
<sequence>MNPLFLFLLLFVGVPLVELYFLIEVGSRIGALPTIGLTIFTALLGGVLVRMQGLSTAMRVGESLNRGEVPAIEMLEGALLLVAGLMLLLPGFITDALGFLLLVPPLRRGLVLWFLRHSGTLRPGGPPPGAPSSGRPQPRVLEGEYRKEDDAG</sequence>
<name>A0A831RKJ7_9GAMM</name>
<evidence type="ECO:0000313" key="3">
    <source>
        <dbReference type="EMBL" id="HEB96413.1"/>
    </source>
</evidence>
<dbReference type="Pfam" id="PF04186">
    <property type="entry name" value="FxsA"/>
    <property type="match status" value="1"/>
</dbReference>